<dbReference type="KEGG" id="sna:Snas_4231"/>
<reference evidence="1 2" key="1">
    <citation type="journal article" date="2009" name="Stand. Genomic Sci.">
        <title>Complete genome sequence of Stackebrandtia nassauensis type strain (LLR-40K-21).</title>
        <authorList>
            <person name="Munk C."/>
            <person name="Lapidus A."/>
            <person name="Copeland A."/>
            <person name="Jando M."/>
            <person name="Mayilraj S."/>
            <person name="Glavina Del Rio T."/>
            <person name="Nolan M."/>
            <person name="Chen F."/>
            <person name="Lucas S."/>
            <person name="Tice H."/>
            <person name="Cheng J.F."/>
            <person name="Han C."/>
            <person name="Detter J.C."/>
            <person name="Bruce D."/>
            <person name="Goodwin L."/>
            <person name="Chain P."/>
            <person name="Pitluck S."/>
            <person name="Goker M."/>
            <person name="Ovchinikova G."/>
            <person name="Pati A."/>
            <person name="Ivanova N."/>
            <person name="Mavromatis K."/>
            <person name="Chen A."/>
            <person name="Palaniappan K."/>
            <person name="Land M."/>
            <person name="Hauser L."/>
            <person name="Chang Y.J."/>
            <person name="Jeffries C.D."/>
            <person name="Bristow J."/>
            <person name="Eisen J.A."/>
            <person name="Markowitz V."/>
            <person name="Hugenholtz P."/>
            <person name="Kyrpides N.C."/>
            <person name="Klenk H.P."/>
        </authorList>
    </citation>
    <scope>NUCLEOTIDE SEQUENCE [LARGE SCALE GENOMIC DNA]</scope>
    <source>
        <strain evidence="2">DSM 44728 / CIP 108903 / NRRL B-16338 / NBRC 102104 / LLR-40K-21</strain>
    </source>
</reference>
<dbReference type="RefSeq" id="WP_013019451.1">
    <property type="nucleotide sequence ID" value="NC_013947.1"/>
</dbReference>
<dbReference type="EMBL" id="CP001778">
    <property type="protein sequence ID" value="ADD43880.1"/>
    <property type="molecule type" value="Genomic_DNA"/>
</dbReference>
<dbReference type="HOGENOM" id="CLU_1905475_0_0_11"/>
<sequence length="133" mass="13904">MPLPDPVTAVVDIIRTAIPEAVVGTLVPDQLAEHLPYIHISQTGGPITSASARGGLHREAARLVISVWAAPDPAAARGLARRVLAALLAVRAQRVSGGVLVRTHVEAAPAFLPDDHAPAGVFRYVATVTTHIH</sequence>
<dbReference type="AlphaFoldDB" id="D3Q2E7"/>
<name>D3Q2E7_STANL</name>
<gene>
    <name evidence="1" type="ordered locus">Snas_4231</name>
</gene>
<organism evidence="1 2">
    <name type="scientific">Stackebrandtia nassauensis (strain DSM 44728 / CIP 108903 / NRRL B-16338 / NBRC 102104 / LLR-40K-21)</name>
    <dbReference type="NCBI Taxonomy" id="446470"/>
    <lineage>
        <taxon>Bacteria</taxon>
        <taxon>Bacillati</taxon>
        <taxon>Actinomycetota</taxon>
        <taxon>Actinomycetes</taxon>
        <taxon>Glycomycetales</taxon>
        <taxon>Glycomycetaceae</taxon>
        <taxon>Stackebrandtia</taxon>
    </lineage>
</organism>
<evidence type="ECO:0000313" key="1">
    <source>
        <dbReference type="EMBL" id="ADD43880.1"/>
    </source>
</evidence>
<proteinExistence type="predicted"/>
<dbReference type="Proteomes" id="UP000000844">
    <property type="component" value="Chromosome"/>
</dbReference>
<evidence type="ECO:0008006" key="3">
    <source>
        <dbReference type="Google" id="ProtNLM"/>
    </source>
</evidence>
<protein>
    <recommendedName>
        <fullName evidence="3">DUF3168 domain-containing protein</fullName>
    </recommendedName>
</protein>
<keyword evidence="2" id="KW-1185">Reference proteome</keyword>
<evidence type="ECO:0000313" key="2">
    <source>
        <dbReference type="Proteomes" id="UP000000844"/>
    </source>
</evidence>
<dbReference type="STRING" id="446470.Snas_4231"/>
<accession>D3Q2E7</accession>